<keyword evidence="1 6" id="KW-0813">Transport</keyword>
<dbReference type="InterPro" id="IPR012292">
    <property type="entry name" value="Globin/Proto"/>
</dbReference>
<evidence type="ECO:0000259" key="8">
    <source>
        <dbReference type="PROSITE" id="PS01033"/>
    </source>
</evidence>
<reference evidence="10 11" key="1">
    <citation type="submission" date="2025-05" db="UniProtKB">
        <authorList>
            <consortium name="RefSeq"/>
        </authorList>
    </citation>
    <scope>IDENTIFICATION</scope>
    <source>
        <tissue evidence="10 11">Muscle</tissue>
    </source>
</reference>
<dbReference type="RefSeq" id="XP_022250750.1">
    <property type="nucleotide sequence ID" value="XM_022395042.1"/>
</dbReference>
<keyword evidence="3 6" id="KW-0561">Oxygen transport</keyword>
<dbReference type="RefSeq" id="XP_013782719.2">
    <property type="nucleotide sequence ID" value="XM_013927265.2"/>
</dbReference>
<evidence type="ECO:0000256" key="7">
    <source>
        <dbReference type="SAM" id="MobiDB-lite"/>
    </source>
</evidence>
<keyword evidence="5" id="KW-0408">Iron</keyword>
<feature type="region of interest" description="Disordered" evidence="7">
    <location>
        <begin position="1"/>
        <end position="20"/>
    </location>
</feature>
<gene>
    <name evidence="10 11 12 13" type="primary">LOC106466947</name>
</gene>
<protein>
    <submittedName>
        <fullName evidence="10 11">Cytoglobin-2-like</fullName>
    </submittedName>
</protein>
<evidence type="ECO:0000256" key="6">
    <source>
        <dbReference type="RuleBase" id="RU000356"/>
    </source>
</evidence>
<keyword evidence="4" id="KW-0479">Metal-binding</keyword>
<dbReference type="RefSeq" id="XP_022250751.1">
    <property type="nucleotide sequence ID" value="XM_022395043.1"/>
</dbReference>
<dbReference type="Pfam" id="PF00042">
    <property type="entry name" value="Globin"/>
    <property type="match status" value="1"/>
</dbReference>
<dbReference type="GeneID" id="106466947"/>
<dbReference type="SUPFAM" id="SSF46458">
    <property type="entry name" value="Globin-like"/>
    <property type="match status" value="1"/>
</dbReference>
<dbReference type="PROSITE" id="PS01033">
    <property type="entry name" value="GLOBIN"/>
    <property type="match status" value="1"/>
</dbReference>
<name>A0ABM1T4E6_LIMPO</name>
<keyword evidence="9" id="KW-1185">Reference proteome</keyword>
<comment type="similarity">
    <text evidence="6">Belongs to the globin family.</text>
</comment>
<dbReference type="PANTHER" id="PTHR46458">
    <property type="entry name" value="BLR2807 PROTEIN"/>
    <property type="match status" value="1"/>
</dbReference>
<evidence type="ECO:0000313" key="11">
    <source>
        <dbReference type="RefSeq" id="XP_022250750.1"/>
    </source>
</evidence>
<dbReference type="Proteomes" id="UP000694941">
    <property type="component" value="Unplaced"/>
</dbReference>
<organism evidence="9 13">
    <name type="scientific">Limulus polyphemus</name>
    <name type="common">Atlantic horseshoe crab</name>
    <dbReference type="NCBI Taxonomy" id="6850"/>
    <lineage>
        <taxon>Eukaryota</taxon>
        <taxon>Metazoa</taxon>
        <taxon>Ecdysozoa</taxon>
        <taxon>Arthropoda</taxon>
        <taxon>Chelicerata</taxon>
        <taxon>Merostomata</taxon>
        <taxon>Xiphosura</taxon>
        <taxon>Limulidae</taxon>
        <taxon>Limulus</taxon>
    </lineage>
</organism>
<keyword evidence="2 6" id="KW-0349">Heme</keyword>
<accession>A0ABM1T4E6</accession>
<evidence type="ECO:0000256" key="2">
    <source>
        <dbReference type="ARBA" id="ARBA00022617"/>
    </source>
</evidence>
<evidence type="ECO:0000313" key="12">
    <source>
        <dbReference type="RefSeq" id="XP_022250751.1"/>
    </source>
</evidence>
<evidence type="ECO:0000313" key="10">
    <source>
        <dbReference type="RefSeq" id="XP_013782719.2"/>
    </source>
</evidence>
<evidence type="ECO:0000256" key="4">
    <source>
        <dbReference type="ARBA" id="ARBA00022723"/>
    </source>
</evidence>
<evidence type="ECO:0000256" key="5">
    <source>
        <dbReference type="ARBA" id="ARBA00023004"/>
    </source>
</evidence>
<dbReference type="RefSeq" id="XP_022250752.1">
    <property type="nucleotide sequence ID" value="XM_022395044.1"/>
</dbReference>
<proteinExistence type="inferred from homology"/>
<dbReference type="PANTHER" id="PTHR46458:SF1">
    <property type="entry name" value="GEO09476P1"/>
    <property type="match status" value="1"/>
</dbReference>
<dbReference type="PRINTS" id="PR00188">
    <property type="entry name" value="PLANTGLOBIN"/>
</dbReference>
<evidence type="ECO:0000256" key="1">
    <source>
        <dbReference type="ARBA" id="ARBA00022448"/>
    </source>
</evidence>
<sequence length="206" mass="23588">MGCRLTKAVSSKKKNKGNGLLQRHSCTVSCEVTDPPERPTLTRNQRAILTNTSKLLVENISRVGVITFMNLFETHPDVQEVFMPFKGLSGNDLRYSRELRAHAFRVMGVVQKVITRLNEEEKLDQLLTDLGKKHARYGAKPQYIDLIGPQFVHAIKPSLEDHWTTEMEEAWCQLFRYIAWVMKAAMVEHQSECEVSSVQSFHSKID</sequence>
<evidence type="ECO:0000313" key="9">
    <source>
        <dbReference type="Proteomes" id="UP000694941"/>
    </source>
</evidence>
<dbReference type="InterPro" id="IPR050532">
    <property type="entry name" value="Globin-like_OT"/>
</dbReference>
<evidence type="ECO:0000256" key="3">
    <source>
        <dbReference type="ARBA" id="ARBA00022621"/>
    </source>
</evidence>
<feature type="domain" description="Globin" evidence="8">
    <location>
        <begin position="40"/>
        <end position="187"/>
    </location>
</feature>
<dbReference type="InterPro" id="IPR009050">
    <property type="entry name" value="Globin-like_sf"/>
</dbReference>
<dbReference type="Gene3D" id="1.10.490.10">
    <property type="entry name" value="Globins"/>
    <property type="match status" value="1"/>
</dbReference>
<evidence type="ECO:0000313" key="13">
    <source>
        <dbReference type="RefSeq" id="XP_022250752.1"/>
    </source>
</evidence>
<dbReference type="InterPro" id="IPR000971">
    <property type="entry name" value="Globin"/>
</dbReference>